<keyword evidence="4" id="KW-1185">Reference proteome</keyword>
<feature type="chain" id="PRO_5043022249" evidence="2">
    <location>
        <begin position="17"/>
        <end position="404"/>
    </location>
</feature>
<feature type="compositionally biased region" description="Low complexity" evidence="1">
    <location>
        <begin position="291"/>
        <end position="303"/>
    </location>
</feature>
<comment type="caution">
    <text evidence="3">The sequence shown here is derived from an EMBL/GenBank/DDBJ whole genome shotgun (WGS) entry which is preliminary data.</text>
</comment>
<evidence type="ECO:0000256" key="1">
    <source>
        <dbReference type="SAM" id="MobiDB-lite"/>
    </source>
</evidence>
<gene>
    <name evidence="3" type="ORF">GCK32_017947</name>
</gene>
<organism evidence="3 4">
    <name type="scientific">Trichostrongylus colubriformis</name>
    <name type="common">Black scour worm</name>
    <dbReference type="NCBI Taxonomy" id="6319"/>
    <lineage>
        <taxon>Eukaryota</taxon>
        <taxon>Metazoa</taxon>
        <taxon>Ecdysozoa</taxon>
        <taxon>Nematoda</taxon>
        <taxon>Chromadorea</taxon>
        <taxon>Rhabditida</taxon>
        <taxon>Rhabditina</taxon>
        <taxon>Rhabditomorpha</taxon>
        <taxon>Strongyloidea</taxon>
        <taxon>Trichostrongylidae</taxon>
        <taxon>Trichostrongylus</taxon>
    </lineage>
</organism>
<proteinExistence type="predicted"/>
<name>A0AAN8IUH9_TRICO</name>
<feature type="compositionally biased region" description="Low complexity" evidence="1">
    <location>
        <begin position="259"/>
        <end position="284"/>
    </location>
</feature>
<feature type="region of interest" description="Disordered" evidence="1">
    <location>
        <begin position="132"/>
        <end position="152"/>
    </location>
</feature>
<reference evidence="3 4" key="1">
    <citation type="submission" date="2019-10" db="EMBL/GenBank/DDBJ databases">
        <title>Assembly and Annotation for the nematode Trichostrongylus colubriformis.</title>
        <authorList>
            <person name="Martin J."/>
        </authorList>
    </citation>
    <scope>NUCLEOTIDE SEQUENCE [LARGE SCALE GENOMIC DNA]</scope>
    <source>
        <strain evidence="3">G859</strain>
        <tissue evidence="3">Whole worm</tissue>
    </source>
</reference>
<protein>
    <submittedName>
        <fullName evidence="3">Uncharacterized protein</fullName>
    </submittedName>
</protein>
<feature type="compositionally biased region" description="Low complexity" evidence="1">
    <location>
        <begin position="228"/>
        <end position="251"/>
    </location>
</feature>
<evidence type="ECO:0000313" key="4">
    <source>
        <dbReference type="Proteomes" id="UP001331761"/>
    </source>
</evidence>
<dbReference type="EMBL" id="WIXE01000630">
    <property type="protein sequence ID" value="KAK5986431.1"/>
    <property type="molecule type" value="Genomic_DNA"/>
</dbReference>
<accession>A0AAN8IUH9</accession>
<dbReference type="AlphaFoldDB" id="A0AAN8IUH9"/>
<evidence type="ECO:0000256" key="2">
    <source>
        <dbReference type="SAM" id="SignalP"/>
    </source>
</evidence>
<feature type="compositionally biased region" description="Low complexity" evidence="1">
    <location>
        <begin position="141"/>
        <end position="152"/>
    </location>
</feature>
<evidence type="ECO:0000313" key="3">
    <source>
        <dbReference type="EMBL" id="KAK5986431.1"/>
    </source>
</evidence>
<feature type="signal peptide" evidence="2">
    <location>
        <begin position="1"/>
        <end position="16"/>
    </location>
</feature>
<keyword evidence="2" id="KW-0732">Signal</keyword>
<sequence length="404" mass="44578">MHTFLVPLLLLPSVLSKIKVERKDFFVKKGNTEVFDETVKTNPRSFDYDFADDLRHQANRNDIPLVTREVRTWSTPAPVLDSFPYYTRSTPFRTRTTSAPFIGNVQRFIPNREPVMLEADEVKRVRELLAGGSAEVPPTSPTSNTITTSSSTTTTTLATTTTKKLAVVQAEAPKKMEKFPTSAPTSTTSTTEIPTTTAAKPIKVKQPLHTEVKEVKKLKELPTKSPVTTKSSARSATVATAVPPTASSAARTTKKFTPSKKSTTTSSPSTTSTARTTTVTITRRASAKVLTTTPTSSVATTEPTQHERPVWRPNRPAQPQPPFKFATVMGVRREGIRTTASPRPGGIWRRGKVIFEDSTTTTTVPSTTNKPTVAYSTDRQSATHRSDEKRYFIRIVSFHNRQKP</sequence>
<dbReference type="Proteomes" id="UP001331761">
    <property type="component" value="Unassembled WGS sequence"/>
</dbReference>
<feature type="region of interest" description="Disordered" evidence="1">
    <location>
        <begin position="223"/>
        <end position="322"/>
    </location>
</feature>